<proteinExistence type="predicted"/>
<dbReference type="OrthoDB" id="9255530at2"/>
<gene>
    <name evidence="1" type="ORF">FA743_19290</name>
</gene>
<dbReference type="EMBL" id="SUNI01000042">
    <property type="protein sequence ID" value="TJZ89240.1"/>
    <property type="molecule type" value="Genomic_DNA"/>
</dbReference>
<name>A0A4U0R4F7_9RHOB</name>
<organism evidence="1 2">
    <name type="scientific">Paracoccus gahaiensis</name>
    <dbReference type="NCBI Taxonomy" id="1706839"/>
    <lineage>
        <taxon>Bacteria</taxon>
        <taxon>Pseudomonadati</taxon>
        <taxon>Pseudomonadota</taxon>
        <taxon>Alphaproteobacteria</taxon>
        <taxon>Rhodobacterales</taxon>
        <taxon>Paracoccaceae</taxon>
        <taxon>Paracoccus</taxon>
    </lineage>
</organism>
<comment type="caution">
    <text evidence="1">The sequence shown here is derived from an EMBL/GenBank/DDBJ whole genome shotgun (WGS) entry which is preliminary data.</text>
</comment>
<protein>
    <submittedName>
        <fullName evidence="1">Uncharacterized protein</fullName>
    </submittedName>
</protein>
<evidence type="ECO:0000313" key="2">
    <source>
        <dbReference type="Proteomes" id="UP000309747"/>
    </source>
</evidence>
<reference evidence="1 2" key="1">
    <citation type="submission" date="2019-04" db="EMBL/GenBank/DDBJ databases">
        <authorList>
            <person name="Li J."/>
        </authorList>
    </citation>
    <scope>NUCLEOTIDE SEQUENCE [LARGE SCALE GENOMIC DNA]</scope>
    <source>
        <strain evidence="1 2">KCTC 42687</strain>
    </source>
</reference>
<dbReference type="AlphaFoldDB" id="A0A4U0R4F7"/>
<sequence length="285" mass="31927">MRLKKDPIGIDALEEYLTSASDFAFELRIFEMLTTKDIDCVHGGQYKDPDTGKFREFDLRARVTRGSVTLTAAIECKSVGKHFPLLVSCVPRDESEAFHQIFIHEPTPEEPSDLFHMPRVVGEGKEGVDVRPSQIYPVGGSVGKSTAQVGRRETKDAELHANDAEFFEKWSQALQSLDDLVYEVADDEFIQERWDGRLHVGLALPIVVVPNETLWSVNYASNGERAGQPAQTDRVSIYIARSYHHFAVGSLDISHLEVMTEAGLAHFCDTYLADSASIRAFLPRR</sequence>
<evidence type="ECO:0000313" key="1">
    <source>
        <dbReference type="EMBL" id="TJZ89240.1"/>
    </source>
</evidence>
<dbReference type="RefSeq" id="WP_136887696.1">
    <property type="nucleotide sequence ID" value="NZ_SUNI01000042.1"/>
</dbReference>
<dbReference type="Proteomes" id="UP000309747">
    <property type="component" value="Unassembled WGS sequence"/>
</dbReference>
<accession>A0A4U0R4F7</accession>
<keyword evidence="2" id="KW-1185">Reference proteome</keyword>